<keyword evidence="6" id="KW-1185">Reference proteome</keyword>
<dbReference type="Pfam" id="PF13499">
    <property type="entry name" value="EF-hand_7"/>
    <property type="match status" value="1"/>
</dbReference>
<feature type="non-terminal residue" evidence="5">
    <location>
        <position position="185"/>
    </location>
</feature>
<dbReference type="Pfam" id="PF00036">
    <property type="entry name" value="EF-hand_1"/>
    <property type="match status" value="1"/>
</dbReference>
<dbReference type="CDD" id="cd00051">
    <property type="entry name" value="EFh"/>
    <property type="match status" value="2"/>
</dbReference>
<keyword evidence="1" id="KW-0479">Metal-binding</keyword>
<proteinExistence type="predicted"/>
<dbReference type="GO" id="GO:0005509">
    <property type="term" value="F:calcium ion binding"/>
    <property type="evidence" value="ECO:0007669"/>
    <property type="project" value="InterPro"/>
</dbReference>
<dbReference type="InterPro" id="IPR002048">
    <property type="entry name" value="EF_hand_dom"/>
</dbReference>
<evidence type="ECO:0000259" key="4">
    <source>
        <dbReference type="PROSITE" id="PS50222"/>
    </source>
</evidence>
<evidence type="ECO:0000256" key="1">
    <source>
        <dbReference type="ARBA" id="ARBA00022723"/>
    </source>
</evidence>
<organism evidence="5 6">
    <name type="scientific">Trifolium subterraneum</name>
    <name type="common">Subterranean clover</name>
    <dbReference type="NCBI Taxonomy" id="3900"/>
    <lineage>
        <taxon>Eukaryota</taxon>
        <taxon>Viridiplantae</taxon>
        <taxon>Streptophyta</taxon>
        <taxon>Embryophyta</taxon>
        <taxon>Tracheophyta</taxon>
        <taxon>Spermatophyta</taxon>
        <taxon>Magnoliopsida</taxon>
        <taxon>eudicotyledons</taxon>
        <taxon>Gunneridae</taxon>
        <taxon>Pentapetalae</taxon>
        <taxon>rosids</taxon>
        <taxon>fabids</taxon>
        <taxon>Fabales</taxon>
        <taxon>Fabaceae</taxon>
        <taxon>Papilionoideae</taxon>
        <taxon>50 kb inversion clade</taxon>
        <taxon>NPAAA clade</taxon>
        <taxon>Hologalegina</taxon>
        <taxon>IRL clade</taxon>
        <taxon>Trifolieae</taxon>
        <taxon>Trifolium</taxon>
    </lineage>
</organism>
<evidence type="ECO:0000313" key="6">
    <source>
        <dbReference type="Proteomes" id="UP000242715"/>
    </source>
</evidence>
<accession>A0A2Z6P4R0</accession>
<dbReference type="AlphaFoldDB" id="A0A2Z6P4R0"/>
<sequence>MRIKQFSLMNRFKKKVLRVVADNLPDEQIDGFRQMFDMMDKDKNGYLTFDELKDGFSMIGHADCDGNGTLSCEDFITMSVHLRRIGNDEHLTEAFNFFDKNQTGYVEFDELKDALSEDDSTDDQVIRDILIDVDLDKDGRISFDEFKAMMKTGGDWKMASRQYSRALLNALSFRMFSKSGGVVTN</sequence>
<name>A0A2Z6P4R0_TRISU</name>
<dbReference type="PROSITE" id="PS00018">
    <property type="entry name" value="EF_HAND_1"/>
    <property type="match status" value="3"/>
</dbReference>
<dbReference type="SMART" id="SM00054">
    <property type="entry name" value="EFh"/>
    <property type="match status" value="3"/>
</dbReference>
<reference evidence="6" key="1">
    <citation type="journal article" date="2017" name="Front. Plant Sci.">
        <title>Climate Clever Clovers: New Paradigm to Reduce the Environmental Footprint of Ruminants by Breeding Low Methanogenic Forages Utilizing Haplotype Variation.</title>
        <authorList>
            <person name="Kaur P."/>
            <person name="Appels R."/>
            <person name="Bayer P.E."/>
            <person name="Keeble-Gagnere G."/>
            <person name="Wang J."/>
            <person name="Hirakawa H."/>
            <person name="Shirasawa K."/>
            <person name="Vercoe P."/>
            <person name="Stefanova K."/>
            <person name="Durmic Z."/>
            <person name="Nichols P."/>
            <person name="Revell C."/>
            <person name="Isobe S.N."/>
            <person name="Edwards D."/>
            <person name="Erskine W."/>
        </authorList>
    </citation>
    <scope>NUCLEOTIDE SEQUENCE [LARGE SCALE GENOMIC DNA]</scope>
    <source>
        <strain evidence="6">cv. Daliak</strain>
    </source>
</reference>
<dbReference type="OrthoDB" id="40902at2759"/>
<evidence type="ECO:0000256" key="2">
    <source>
        <dbReference type="ARBA" id="ARBA00022737"/>
    </source>
</evidence>
<dbReference type="InterPro" id="IPR011992">
    <property type="entry name" value="EF-hand-dom_pair"/>
</dbReference>
<feature type="domain" description="EF-hand" evidence="4">
    <location>
        <begin position="121"/>
        <end position="156"/>
    </location>
</feature>
<dbReference type="PROSITE" id="PS50222">
    <property type="entry name" value="EF_HAND_2"/>
    <property type="match status" value="3"/>
</dbReference>
<evidence type="ECO:0000256" key="3">
    <source>
        <dbReference type="ARBA" id="ARBA00022837"/>
    </source>
</evidence>
<dbReference type="FunFam" id="1.10.238.10:FF:000001">
    <property type="entry name" value="Calmodulin 1"/>
    <property type="match status" value="1"/>
</dbReference>
<keyword evidence="2" id="KW-0677">Repeat</keyword>
<dbReference type="InterPro" id="IPR018247">
    <property type="entry name" value="EF_Hand_1_Ca_BS"/>
</dbReference>
<dbReference type="EMBL" id="DF975121">
    <property type="protein sequence ID" value="GAU51414.1"/>
    <property type="molecule type" value="Genomic_DNA"/>
</dbReference>
<dbReference type="Gene3D" id="1.10.238.10">
    <property type="entry name" value="EF-hand"/>
    <property type="match status" value="1"/>
</dbReference>
<evidence type="ECO:0000313" key="5">
    <source>
        <dbReference type="EMBL" id="GAU51414.1"/>
    </source>
</evidence>
<keyword evidence="3" id="KW-0106">Calcium</keyword>
<dbReference type="PANTHER" id="PTHR45942">
    <property type="entry name" value="PROTEIN PHOSPATASE 3 REGULATORY SUBUNIT B ALPHA ISOFORM TYPE 1"/>
    <property type="match status" value="1"/>
</dbReference>
<feature type="domain" description="EF-hand" evidence="4">
    <location>
        <begin position="27"/>
        <end position="62"/>
    </location>
</feature>
<dbReference type="Proteomes" id="UP000242715">
    <property type="component" value="Unassembled WGS sequence"/>
</dbReference>
<protein>
    <recommendedName>
        <fullName evidence="4">EF-hand domain-containing protein</fullName>
    </recommendedName>
</protein>
<gene>
    <name evidence="5" type="ORF">TSUD_88690</name>
</gene>
<feature type="domain" description="EF-hand" evidence="4">
    <location>
        <begin position="86"/>
        <end position="120"/>
    </location>
</feature>
<dbReference type="SUPFAM" id="SSF47473">
    <property type="entry name" value="EF-hand"/>
    <property type="match status" value="1"/>
</dbReference>